<dbReference type="Proteomes" id="UP001612915">
    <property type="component" value="Unassembled WGS sequence"/>
</dbReference>
<dbReference type="EMBL" id="JBITLV010000003">
    <property type="protein sequence ID" value="MFI7587882.1"/>
    <property type="molecule type" value="Genomic_DNA"/>
</dbReference>
<evidence type="ECO:0000313" key="2">
    <source>
        <dbReference type="Proteomes" id="UP001612915"/>
    </source>
</evidence>
<dbReference type="RefSeq" id="WP_398280381.1">
    <property type="nucleotide sequence ID" value="NZ_JBITLV010000003.1"/>
</dbReference>
<reference evidence="1 2" key="1">
    <citation type="submission" date="2024-10" db="EMBL/GenBank/DDBJ databases">
        <title>The Natural Products Discovery Center: Release of the First 8490 Sequenced Strains for Exploring Actinobacteria Biosynthetic Diversity.</title>
        <authorList>
            <person name="Kalkreuter E."/>
            <person name="Kautsar S.A."/>
            <person name="Yang D."/>
            <person name="Bader C.D."/>
            <person name="Teijaro C.N."/>
            <person name="Fluegel L."/>
            <person name="Davis C.M."/>
            <person name="Simpson J.R."/>
            <person name="Lauterbach L."/>
            <person name="Steele A.D."/>
            <person name="Gui C."/>
            <person name="Meng S."/>
            <person name="Li G."/>
            <person name="Viehrig K."/>
            <person name="Ye F."/>
            <person name="Su P."/>
            <person name="Kiefer A.F."/>
            <person name="Nichols A."/>
            <person name="Cepeda A.J."/>
            <person name="Yan W."/>
            <person name="Fan B."/>
            <person name="Jiang Y."/>
            <person name="Adhikari A."/>
            <person name="Zheng C.-J."/>
            <person name="Schuster L."/>
            <person name="Cowan T.M."/>
            <person name="Smanski M.J."/>
            <person name="Chevrette M.G."/>
            <person name="De Carvalho L.P.S."/>
            <person name="Shen B."/>
        </authorList>
    </citation>
    <scope>NUCLEOTIDE SEQUENCE [LARGE SCALE GENOMIC DNA]</scope>
    <source>
        <strain evidence="1 2">NPDC049639</strain>
    </source>
</reference>
<accession>A0ABW8AQG1</accession>
<comment type="caution">
    <text evidence="1">The sequence shown here is derived from an EMBL/GenBank/DDBJ whole genome shotgun (WGS) entry which is preliminary data.</text>
</comment>
<proteinExistence type="predicted"/>
<gene>
    <name evidence="1" type="ORF">ACIB24_12485</name>
</gene>
<keyword evidence="2" id="KW-1185">Reference proteome</keyword>
<evidence type="ECO:0000313" key="1">
    <source>
        <dbReference type="EMBL" id="MFI7587882.1"/>
    </source>
</evidence>
<organism evidence="1 2">
    <name type="scientific">Spongisporangium articulatum</name>
    <dbReference type="NCBI Taxonomy" id="3362603"/>
    <lineage>
        <taxon>Bacteria</taxon>
        <taxon>Bacillati</taxon>
        <taxon>Actinomycetota</taxon>
        <taxon>Actinomycetes</taxon>
        <taxon>Kineosporiales</taxon>
        <taxon>Kineosporiaceae</taxon>
        <taxon>Spongisporangium</taxon>
    </lineage>
</organism>
<sequence length="297" mass="31851">MAANDHLPELGIEPQRAAAAVSFLEGYGRLCEAELAEMEPGSETFWRTATDGASAYREASQWAAILEDPRLPGLMAKAATLYTATGQAFGWFLSVAGRRWRTSPEAPVQREHLEQLATALGLAQFEVSVPSPLRHPQQQAYAFLALAGWDGLELSHDFVLDRIAADPSGRLGTAPVGALGVPLRDYWAMGAALLGRDRDGVRTVARTLAAMGNRYAVSVELARVNSYLWRNAAAPVDVVDMDMLAISMIAADSYGRGRLREAVASEQDRREMSPLARTPLDVAVQVATGGSGKAGVS</sequence>
<protein>
    <submittedName>
        <fullName evidence="1">Uncharacterized protein</fullName>
    </submittedName>
</protein>
<name>A0ABW8AQG1_9ACTN</name>